<accession>A0ACC2ZWT2</accession>
<organism evidence="1 2">
    <name type="scientific">Neophaeococcomyces mojaviensis</name>
    <dbReference type="NCBI Taxonomy" id="3383035"/>
    <lineage>
        <taxon>Eukaryota</taxon>
        <taxon>Fungi</taxon>
        <taxon>Dikarya</taxon>
        <taxon>Ascomycota</taxon>
        <taxon>Pezizomycotina</taxon>
        <taxon>Eurotiomycetes</taxon>
        <taxon>Chaetothyriomycetidae</taxon>
        <taxon>Chaetothyriales</taxon>
        <taxon>Chaetothyriales incertae sedis</taxon>
        <taxon>Neophaeococcomyces</taxon>
    </lineage>
</organism>
<keyword evidence="2" id="KW-1185">Reference proteome</keyword>
<proteinExistence type="predicted"/>
<evidence type="ECO:0000313" key="2">
    <source>
        <dbReference type="Proteomes" id="UP001172386"/>
    </source>
</evidence>
<evidence type="ECO:0000313" key="1">
    <source>
        <dbReference type="EMBL" id="KAJ9652015.1"/>
    </source>
</evidence>
<reference evidence="1" key="1">
    <citation type="submission" date="2022-10" db="EMBL/GenBank/DDBJ databases">
        <title>Culturing micro-colonial fungi from biological soil crusts in the Mojave desert and describing Neophaeococcomyces mojavensis, and introducing the new genera and species Taxawa tesnikishii.</title>
        <authorList>
            <person name="Kurbessoian T."/>
            <person name="Stajich J.E."/>
        </authorList>
    </citation>
    <scope>NUCLEOTIDE SEQUENCE</scope>
    <source>
        <strain evidence="1">JES_112</strain>
    </source>
</reference>
<dbReference type="Proteomes" id="UP001172386">
    <property type="component" value="Unassembled WGS sequence"/>
</dbReference>
<gene>
    <name evidence="1" type="ORF">H2198_008716</name>
</gene>
<protein>
    <submittedName>
        <fullName evidence="1">Uncharacterized protein</fullName>
    </submittedName>
</protein>
<name>A0ACC2ZWT2_9EURO</name>
<comment type="caution">
    <text evidence="1">The sequence shown here is derived from an EMBL/GenBank/DDBJ whole genome shotgun (WGS) entry which is preliminary data.</text>
</comment>
<dbReference type="EMBL" id="JAPDRQ010000222">
    <property type="protein sequence ID" value="KAJ9652015.1"/>
    <property type="molecule type" value="Genomic_DNA"/>
</dbReference>
<sequence length="407" mass="44861">MWSMQNPEAWPRLPQASYLTAGALIATGFIIRPILFPSHNNKGVIIPSPRTTLLPKLAYAERLNLPYPPDVLPGARDVESPYGTFRVFEFGPEDGRKVLLVHGISTPCLALGGVAHALVEKGCRVMLFDLPGRGYSDVPADIDHDIRLFTSQILIVLASSKLSWIGPGGFSLIGYSLGGGISAAFTSYFPDLVSSLVLIAPSGLIRDHHISWTSRMIYTKHTIFEPLLLRIVKSRLQKPLYPPKKGAQGQPDPDEYANVKTAVQAEVNIEGNQHVVLSKSYPNITIEAAVNHQVVNHQGFVKAFMSSIRYGPIQKQHPLWRRIGHRLKEKDEMALIVLGERDPIINVHEIQKDALDVLEGRVQFVVMDAGHEAPVAKGPEVADYIWEFWEGDGSAPDVTTIPEVPTA</sequence>